<dbReference type="GeneID" id="89973181"/>
<evidence type="ECO:0000256" key="1">
    <source>
        <dbReference type="ARBA" id="ARBA00006484"/>
    </source>
</evidence>
<dbReference type="PANTHER" id="PTHR24321">
    <property type="entry name" value="DEHYDROGENASES, SHORT CHAIN"/>
    <property type="match status" value="1"/>
</dbReference>
<dbReference type="InterPro" id="IPR036291">
    <property type="entry name" value="NAD(P)-bd_dom_sf"/>
</dbReference>
<dbReference type="AlphaFoldDB" id="A0AAV9NR29"/>
<gene>
    <name evidence="4" type="ORF">LTR84_005003</name>
</gene>
<dbReference type="SUPFAM" id="SSF51735">
    <property type="entry name" value="NAD(P)-binding Rossmann-fold domains"/>
    <property type="match status" value="1"/>
</dbReference>
<dbReference type="PRINTS" id="PR00080">
    <property type="entry name" value="SDRFAMILY"/>
</dbReference>
<dbReference type="Gene3D" id="3.40.50.720">
    <property type="entry name" value="NAD(P)-binding Rossmann-like Domain"/>
    <property type="match status" value="1"/>
</dbReference>
<evidence type="ECO:0000256" key="3">
    <source>
        <dbReference type="ARBA" id="ARBA00023002"/>
    </source>
</evidence>
<dbReference type="FunFam" id="3.40.50.720:FF:000084">
    <property type="entry name" value="Short-chain dehydrogenase reductase"/>
    <property type="match status" value="1"/>
</dbReference>
<sequence length="249" mass="26503">MSSLQGKVIAITGAASGMGLTIAKLLSSNGAILSLADMNEDGLLTAIECLKGEVEEAQKNQQRHIYTRVDVRDSTSVNSWISHTVEQLGRLDGAVNFAGVARIANVIDETDESWAFQMDVNAKGVFFCIRAQLKHMRKGGSIVSAASVNGQLGWEALGSYCASKHAVIGVSRSAAKENPDIRINCVAPGVVNTPMMDGVPLEESTEIARQVQKRACNPMEVANVVAFLLSDEASFVTGAVWNVDGGYNC</sequence>
<proteinExistence type="inferred from homology"/>
<dbReference type="CDD" id="cd05233">
    <property type="entry name" value="SDR_c"/>
    <property type="match status" value="1"/>
</dbReference>
<dbReference type="PROSITE" id="PS00061">
    <property type="entry name" value="ADH_SHORT"/>
    <property type="match status" value="1"/>
</dbReference>
<evidence type="ECO:0000256" key="2">
    <source>
        <dbReference type="ARBA" id="ARBA00022857"/>
    </source>
</evidence>
<protein>
    <submittedName>
        <fullName evidence="4">Uncharacterized protein</fullName>
    </submittedName>
</protein>
<comment type="similarity">
    <text evidence="1">Belongs to the short-chain dehydrogenases/reductases (SDR) family.</text>
</comment>
<evidence type="ECO:0000313" key="5">
    <source>
        <dbReference type="Proteomes" id="UP001358417"/>
    </source>
</evidence>
<dbReference type="InterPro" id="IPR002347">
    <property type="entry name" value="SDR_fam"/>
</dbReference>
<dbReference type="EMBL" id="JAVRRD010000002">
    <property type="protein sequence ID" value="KAK5062927.1"/>
    <property type="molecule type" value="Genomic_DNA"/>
</dbReference>
<dbReference type="InterPro" id="IPR020904">
    <property type="entry name" value="Sc_DH/Rdtase_CS"/>
</dbReference>
<dbReference type="GO" id="GO:0016491">
    <property type="term" value="F:oxidoreductase activity"/>
    <property type="evidence" value="ECO:0007669"/>
    <property type="project" value="UniProtKB-KW"/>
</dbReference>
<dbReference type="PRINTS" id="PR00081">
    <property type="entry name" value="GDHRDH"/>
</dbReference>
<dbReference type="PANTHER" id="PTHR24321:SF8">
    <property type="entry name" value="ESTRADIOL 17-BETA-DEHYDROGENASE 8-RELATED"/>
    <property type="match status" value="1"/>
</dbReference>
<keyword evidence="3" id="KW-0560">Oxidoreductase</keyword>
<reference evidence="4 5" key="1">
    <citation type="submission" date="2023-08" db="EMBL/GenBank/DDBJ databases">
        <title>Black Yeasts Isolated from many extreme environments.</title>
        <authorList>
            <person name="Coleine C."/>
            <person name="Stajich J.E."/>
            <person name="Selbmann L."/>
        </authorList>
    </citation>
    <scope>NUCLEOTIDE SEQUENCE [LARGE SCALE GENOMIC DNA]</scope>
    <source>
        <strain evidence="4 5">CCFEE 5792</strain>
    </source>
</reference>
<organism evidence="4 5">
    <name type="scientific">Exophiala bonariae</name>
    <dbReference type="NCBI Taxonomy" id="1690606"/>
    <lineage>
        <taxon>Eukaryota</taxon>
        <taxon>Fungi</taxon>
        <taxon>Dikarya</taxon>
        <taxon>Ascomycota</taxon>
        <taxon>Pezizomycotina</taxon>
        <taxon>Eurotiomycetes</taxon>
        <taxon>Chaetothyriomycetidae</taxon>
        <taxon>Chaetothyriales</taxon>
        <taxon>Herpotrichiellaceae</taxon>
        <taxon>Exophiala</taxon>
    </lineage>
</organism>
<keyword evidence="5" id="KW-1185">Reference proteome</keyword>
<evidence type="ECO:0000313" key="4">
    <source>
        <dbReference type="EMBL" id="KAK5062927.1"/>
    </source>
</evidence>
<dbReference type="Pfam" id="PF13561">
    <property type="entry name" value="adh_short_C2"/>
    <property type="match status" value="1"/>
</dbReference>
<comment type="caution">
    <text evidence="4">The sequence shown here is derived from an EMBL/GenBank/DDBJ whole genome shotgun (WGS) entry which is preliminary data.</text>
</comment>
<keyword evidence="2" id="KW-0521">NADP</keyword>
<accession>A0AAV9NR29</accession>
<name>A0AAV9NR29_9EURO</name>
<dbReference type="RefSeq" id="XP_064711199.1">
    <property type="nucleotide sequence ID" value="XM_064848575.1"/>
</dbReference>
<dbReference type="Proteomes" id="UP001358417">
    <property type="component" value="Unassembled WGS sequence"/>
</dbReference>